<feature type="transmembrane region" description="Helical" evidence="4">
    <location>
        <begin position="135"/>
        <end position="157"/>
    </location>
</feature>
<name>A0ABV3R6K3_9SPHN</name>
<feature type="transmembrane region" description="Helical" evidence="4">
    <location>
        <begin position="169"/>
        <end position="188"/>
    </location>
</feature>
<dbReference type="InterPro" id="IPR011701">
    <property type="entry name" value="MFS"/>
</dbReference>
<evidence type="ECO:0000259" key="5">
    <source>
        <dbReference type="PROSITE" id="PS50850"/>
    </source>
</evidence>
<reference evidence="6 7" key="1">
    <citation type="submission" date="2024-06" db="EMBL/GenBank/DDBJ databases">
        <title>Novosphingobium rhizovicinus M1R2S20.</title>
        <authorList>
            <person name="Sun J.-Q."/>
        </authorList>
    </citation>
    <scope>NUCLEOTIDE SEQUENCE [LARGE SCALE GENOMIC DNA]</scope>
    <source>
        <strain evidence="6 7">M1R2S20</strain>
    </source>
</reference>
<keyword evidence="7" id="KW-1185">Reference proteome</keyword>
<dbReference type="Pfam" id="PF07690">
    <property type="entry name" value="MFS_1"/>
    <property type="match status" value="1"/>
</dbReference>
<feature type="domain" description="Major facilitator superfamily (MFS) profile" evidence="5">
    <location>
        <begin position="1"/>
        <end position="414"/>
    </location>
</feature>
<protein>
    <submittedName>
        <fullName evidence="6">MFS transporter</fullName>
    </submittedName>
</protein>
<dbReference type="InterPro" id="IPR050327">
    <property type="entry name" value="Proton-linked_MCT"/>
</dbReference>
<feature type="transmembrane region" description="Helical" evidence="4">
    <location>
        <begin position="79"/>
        <end position="96"/>
    </location>
</feature>
<dbReference type="PANTHER" id="PTHR11360">
    <property type="entry name" value="MONOCARBOXYLATE TRANSPORTER"/>
    <property type="match status" value="1"/>
</dbReference>
<evidence type="ECO:0000256" key="3">
    <source>
        <dbReference type="ARBA" id="ARBA00023136"/>
    </source>
</evidence>
<dbReference type="RefSeq" id="WP_367767917.1">
    <property type="nucleotide sequence ID" value="NZ_JBFNXR010000012.1"/>
</dbReference>
<feature type="transmembrane region" description="Helical" evidence="4">
    <location>
        <begin position="360"/>
        <end position="382"/>
    </location>
</feature>
<feature type="transmembrane region" description="Helical" evidence="4">
    <location>
        <begin position="388"/>
        <end position="409"/>
    </location>
</feature>
<dbReference type="InterPro" id="IPR020846">
    <property type="entry name" value="MFS_dom"/>
</dbReference>
<keyword evidence="3 4" id="KW-0472">Membrane</keyword>
<dbReference type="SUPFAM" id="SSF103473">
    <property type="entry name" value="MFS general substrate transporter"/>
    <property type="match status" value="1"/>
</dbReference>
<keyword evidence="2 4" id="KW-1133">Transmembrane helix</keyword>
<keyword evidence="1 4" id="KW-0812">Transmembrane</keyword>
<feature type="transmembrane region" description="Helical" evidence="4">
    <location>
        <begin position="299"/>
        <end position="316"/>
    </location>
</feature>
<evidence type="ECO:0000256" key="2">
    <source>
        <dbReference type="ARBA" id="ARBA00022989"/>
    </source>
</evidence>
<feature type="transmembrane region" description="Helical" evidence="4">
    <location>
        <begin position="50"/>
        <end position="67"/>
    </location>
</feature>
<proteinExistence type="predicted"/>
<dbReference type="Gene3D" id="1.20.1250.20">
    <property type="entry name" value="MFS general substrate transporter like domains"/>
    <property type="match status" value="2"/>
</dbReference>
<evidence type="ECO:0000313" key="7">
    <source>
        <dbReference type="Proteomes" id="UP001556118"/>
    </source>
</evidence>
<sequence length="419" mass="44849">MTYLGEFRRNLRPLLAASLGSGTSIPLFAYTNSVFAPHLVEEFGWSRAQFALIGLATLTTLVVLPFAGRFTDSKGVRPVALLGTLLVPLCFLGYAAQNGSFLWYAAVFTLVLAVGSLTSPLVYTRLIAENFSRATGLALTVVNCVPAALAIVLVPLLNWWIEVYDWRSAYLALGAVSLLGGLAAISLIPRKRPQPEPTQVAATEVVSATPQIASATPQTATARQDYKAIFSSRLFWIVFLGMFLCLLQMPLHSTQMNLMLVDNGISTQAAANIVPLYAFGTIVGRIGCGLALDRFATPPVTTISLILPAVGFFLLGTDLDSLLVIGIAMFIVGLSIGAESDLISYLVARYFKLRIYATTLGLLYCVSFLASALGALGISWTLAASGSFSPYLFFLSGAVIVGSLLFLLLPWSSEHEKVG</sequence>
<dbReference type="InterPro" id="IPR036259">
    <property type="entry name" value="MFS_trans_sf"/>
</dbReference>
<evidence type="ECO:0000313" key="6">
    <source>
        <dbReference type="EMBL" id="MEW9853716.1"/>
    </source>
</evidence>
<dbReference type="PANTHER" id="PTHR11360:SF284">
    <property type="entry name" value="EG:103B4.3 PROTEIN-RELATED"/>
    <property type="match status" value="1"/>
</dbReference>
<dbReference type="Proteomes" id="UP001556118">
    <property type="component" value="Unassembled WGS sequence"/>
</dbReference>
<feature type="transmembrane region" description="Helical" evidence="4">
    <location>
        <begin position="234"/>
        <end position="253"/>
    </location>
</feature>
<organism evidence="6 7">
    <name type="scientific">Novosphingobium rhizovicinum</name>
    <dbReference type="NCBI Taxonomy" id="3228928"/>
    <lineage>
        <taxon>Bacteria</taxon>
        <taxon>Pseudomonadati</taxon>
        <taxon>Pseudomonadota</taxon>
        <taxon>Alphaproteobacteria</taxon>
        <taxon>Sphingomonadales</taxon>
        <taxon>Sphingomonadaceae</taxon>
        <taxon>Novosphingobium</taxon>
    </lineage>
</organism>
<feature type="transmembrane region" description="Helical" evidence="4">
    <location>
        <begin position="102"/>
        <end position="123"/>
    </location>
</feature>
<accession>A0ABV3R6K3</accession>
<evidence type="ECO:0000256" key="4">
    <source>
        <dbReference type="SAM" id="Phobius"/>
    </source>
</evidence>
<dbReference type="PROSITE" id="PS50850">
    <property type="entry name" value="MFS"/>
    <property type="match status" value="1"/>
</dbReference>
<feature type="transmembrane region" description="Helical" evidence="4">
    <location>
        <begin position="322"/>
        <end position="348"/>
    </location>
</feature>
<dbReference type="EMBL" id="JBFNXR010000012">
    <property type="protein sequence ID" value="MEW9853716.1"/>
    <property type="molecule type" value="Genomic_DNA"/>
</dbReference>
<gene>
    <name evidence="6" type="ORF">ABUH87_00715</name>
</gene>
<feature type="transmembrane region" description="Helical" evidence="4">
    <location>
        <begin position="12"/>
        <end position="30"/>
    </location>
</feature>
<comment type="caution">
    <text evidence="6">The sequence shown here is derived from an EMBL/GenBank/DDBJ whole genome shotgun (WGS) entry which is preliminary data.</text>
</comment>
<feature type="transmembrane region" description="Helical" evidence="4">
    <location>
        <begin position="273"/>
        <end position="292"/>
    </location>
</feature>
<evidence type="ECO:0000256" key="1">
    <source>
        <dbReference type="ARBA" id="ARBA00022692"/>
    </source>
</evidence>